<evidence type="ECO:0000313" key="3">
    <source>
        <dbReference type="Proteomes" id="UP000789375"/>
    </source>
</evidence>
<feature type="compositionally biased region" description="Polar residues" evidence="1">
    <location>
        <begin position="1"/>
        <end position="31"/>
    </location>
</feature>
<protein>
    <submittedName>
        <fullName evidence="2">6141_t:CDS:1</fullName>
    </submittedName>
</protein>
<keyword evidence="3" id="KW-1185">Reference proteome</keyword>
<accession>A0A9N8Z8V9</accession>
<dbReference type="AlphaFoldDB" id="A0A9N8Z8V9"/>
<organism evidence="2 3">
    <name type="scientific">Funneliformis mosseae</name>
    <name type="common">Endomycorrhizal fungus</name>
    <name type="synonym">Glomus mosseae</name>
    <dbReference type="NCBI Taxonomy" id="27381"/>
    <lineage>
        <taxon>Eukaryota</taxon>
        <taxon>Fungi</taxon>
        <taxon>Fungi incertae sedis</taxon>
        <taxon>Mucoromycota</taxon>
        <taxon>Glomeromycotina</taxon>
        <taxon>Glomeromycetes</taxon>
        <taxon>Glomerales</taxon>
        <taxon>Glomeraceae</taxon>
        <taxon>Funneliformis</taxon>
    </lineage>
</organism>
<proteinExistence type="predicted"/>
<dbReference type="Proteomes" id="UP000789375">
    <property type="component" value="Unassembled WGS sequence"/>
</dbReference>
<feature type="region of interest" description="Disordered" evidence="1">
    <location>
        <begin position="1"/>
        <end position="47"/>
    </location>
</feature>
<name>A0A9N8Z8V9_FUNMO</name>
<reference evidence="2" key="1">
    <citation type="submission" date="2021-06" db="EMBL/GenBank/DDBJ databases">
        <authorList>
            <person name="Kallberg Y."/>
            <person name="Tangrot J."/>
            <person name="Rosling A."/>
        </authorList>
    </citation>
    <scope>NUCLEOTIDE SEQUENCE</scope>
    <source>
        <strain evidence="2">87-6 pot B 2015</strain>
    </source>
</reference>
<sequence length="47" mass="5065">MGCTTSYIAASSSNELSSFPKTSSQTQTRNLPSPPTRAVDYRQQVIG</sequence>
<evidence type="ECO:0000256" key="1">
    <source>
        <dbReference type="SAM" id="MobiDB-lite"/>
    </source>
</evidence>
<gene>
    <name evidence="2" type="ORF">FMOSSE_LOCUS3040</name>
</gene>
<comment type="caution">
    <text evidence="2">The sequence shown here is derived from an EMBL/GenBank/DDBJ whole genome shotgun (WGS) entry which is preliminary data.</text>
</comment>
<dbReference type="EMBL" id="CAJVPP010000425">
    <property type="protein sequence ID" value="CAG8481345.1"/>
    <property type="molecule type" value="Genomic_DNA"/>
</dbReference>
<evidence type="ECO:0000313" key="2">
    <source>
        <dbReference type="EMBL" id="CAG8481345.1"/>
    </source>
</evidence>